<name>A0A917HES4_9BACL</name>
<dbReference type="Proteomes" id="UP000600247">
    <property type="component" value="Unassembled WGS sequence"/>
</dbReference>
<protein>
    <recommendedName>
        <fullName evidence="3">DUF1450 domain-containing protein</fullName>
    </recommendedName>
</protein>
<dbReference type="EMBL" id="BMHY01000007">
    <property type="protein sequence ID" value="GGG76798.1"/>
    <property type="molecule type" value="Genomic_DNA"/>
</dbReference>
<organism evidence="1 2">
    <name type="scientific">Paenibacillus radicis</name>
    <name type="common">ex Gao et al. 2016</name>
    <dbReference type="NCBI Taxonomy" id="1737354"/>
    <lineage>
        <taxon>Bacteria</taxon>
        <taxon>Bacillati</taxon>
        <taxon>Bacillota</taxon>
        <taxon>Bacilli</taxon>
        <taxon>Bacillales</taxon>
        <taxon>Paenibacillaceae</taxon>
        <taxon>Paenibacillus</taxon>
    </lineage>
</organism>
<reference evidence="1 2" key="1">
    <citation type="journal article" date="2014" name="Int. J. Syst. Evol. Microbiol.">
        <title>Complete genome sequence of Corynebacterium casei LMG S-19264T (=DSM 44701T), isolated from a smear-ripened cheese.</title>
        <authorList>
            <consortium name="US DOE Joint Genome Institute (JGI-PGF)"/>
            <person name="Walter F."/>
            <person name="Albersmeier A."/>
            <person name="Kalinowski J."/>
            <person name="Ruckert C."/>
        </authorList>
    </citation>
    <scope>NUCLEOTIDE SEQUENCE [LARGE SCALE GENOMIC DNA]</scope>
    <source>
        <strain evidence="1 2">CGMCC 1.15286</strain>
    </source>
</reference>
<evidence type="ECO:0008006" key="3">
    <source>
        <dbReference type="Google" id="ProtNLM"/>
    </source>
</evidence>
<evidence type="ECO:0000313" key="1">
    <source>
        <dbReference type="EMBL" id="GGG76798.1"/>
    </source>
</evidence>
<dbReference type="InterPro" id="IPR009910">
    <property type="entry name" value="DUF1450"/>
</dbReference>
<evidence type="ECO:0000313" key="2">
    <source>
        <dbReference type="Proteomes" id="UP000600247"/>
    </source>
</evidence>
<dbReference type="Pfam" id="PF07293">
    <property type="entry name" value="DUF1450"/>
    <property type="match status" value="1"/>
</dbReference>
<dbReference type="AlphaFoldDB" id="A0A917HES4"/>
<comment type="caution">
    <text evidence="1">The sequence shown here is derived from an EMBL/GenBank/DDBJ whole genome shotgun (WGS) entry which is preliminary data.</text>
</comment>
<proteinExistence type="predicted"/>
<keyword evidence="2" id="KW-1185">Reference proteome</keyword>
<gene>
    <name evidence="1" type="ORF">GCM10010918_36670</name>
</gene>
<accession>A0A917HES4</accession>
<sequence>MKKIKYCSRNMKNNGTKPVYKAMKSKYPEIEMKKKDCLGNCRTCKHECFVMIKSETVKADSADKLYKQLKRMIG</sequence>
<dbReference type="RefSeq" id="WP_188890642.1">
    <property type="nucleotide sequence ID" value="NZ_BMHY01000007.1"/>
</dbReference>